<protein>
    <submittedName>
        <fullName evidence="2">Uncharacterized protein</fullName>
    </submittedName>
</protein>
<name>A0A813LRB8_POLGL</name>
<comment type="caution">
    <text evidence="2">The sequence shown here is derived from an EMBL/GenBank/DDBJ whole genome shotgun (WGS) entry which is preliminary data.</text>
</comment>
<organism evidence="2 3">
    <name type="scientific">Polarella glacialis</name>
    <name type="common">Dinoflagellate</name>
    <dbReference type="NCBI Taxonomy" id="89957"/>
    <lineage>
        <taxon>Eukaryota</taxon>
        <taxon>Sar</taxon>
        <taxon>Alveolata</taxon>
        <taxon>Dinophyceae</taxon>
        <taxon>Suessiales</taxon>
        <taxon>Suessiaceae</taxon>
        <taxon>Polarella</taxon>
    </lineage>
</organism>
<dbReference type="Proteomes" id="UP000626109">
    <property type="component" value="Unassembled WGS sequence"/>
</dbReference>
<gene>
    <name evidence="2" type="ORF">PGLA2088_LOCUS48326</name>
</gene>
<reference evidence="2" key="1">
    <citation type="submission" date="2021-02" db="EMBL/GenBank/DDBJ databases">
        <authorList>
            <person name="Dougan E. K."/>
            <person name="Rhodes N."/>
            <person name="Thang M."/>
            <person name="Chan C."/>
        </authorList>
    </citation>
    <scope>NUCLEOTIDE SEQUENCE</scope>
</reference>
<accession>A0A813LRB8</accession>
<evidence type="ECO:0000313" key="3">
    <source>
        <dbReference type="Proteomes" id="UP000626109"/>
    </source>
</evidence>
<evidence type="ECO:0000256" key="1">
    <source>
        <dbReference type="SAM" id="MobiDB-lite"/>
    </source>
</evidence>
<proteinExistence type="predicted"/>
<evidence type="ECO:0000313" key="2">
    <source>
        <dbReference type="EMBL" id="CAE8736464.1"/>
    </source>
</evidence>
<dbReference type="AlphaFoldDB" id="A0A813LRB8"/>
<feature type="compositionally biased region" description="Low complexity" evidence="1">
    <location>
        <begin position="98"/>
        <end position="109"/>
    </location>
</feature>
<sequence>MQQHHHHHNHGFRDIVGMGLWYQIWRASNTWEMRLELRGVILKWRTGLLYLAVQESRILLFNLFKQVSVWFQCLMICHEMMQASTRSQADRRDMPHLSSSNNINNNINKNNSNNIYHGSAIMPVHHQQQQHYV</sequence>
<feature type="region of interest" description="Disordered" evidence="1">
    <location>
        <begin position="87"/>
        <end position="109"/>
    </location>
</feature>
<dbReference type="EMBL" id="CAJNNW010036665">
    <property type="protein sequence ID" value="CAE8736464.1"/>
    <property type="molecule type" value="Genomic_DNA"/>
</dbReference>